<dbReference type="Proteomes" id="UP000187209">
    <property type="component" value="Unassembled WGS sequence"/>
</dbReference>
<dbReference type="OrthoDB" id="322186at2759"/>
<name>A0A1R2CNG1_9CILI</name>
<dbReference type="AlphaFoldDB" id="A0A1R2CNG1"/>
<evidence type="ECO:0000313" key="2">
    <source>
        <dbReference type="Proteomes" id="UP000187209"/>
    </source>
</evidence>
<dbReference type="EMBL" id="MPUH01000101">
    <property type="protein sequence ID" value="OMJ90505.1"/>
    <property type="molecule type" value="Genomic_DNA"/>
</dbReference>
<sequence length="117" mass="13721">MIDSDLLEWLSYEELQELETDNLIGELQSKLRQTEKFNIEQIMMNQVKAQELIEEINKADSQLDQLQGFVQSTIDKIQELRQRAGPLESDNSQYIIEQRNLVTLSNYLISLSKNFKK</sequence>
<keyword evidence="2" id="KW-1185">Reference proteome</keyword>
<reference evidence="1 2" key="1">
    <citation type="submission" date="2016-11" db="EMBL/GenBank/DDBJ databases">
        <title>The macronuclear genome of Stentor coeruleus: a giant cell with tiny introns.</title>
        <authorList>
            <person name="Slabodnick M."/>
            <person name="Ruby J.G."/>
            <person name="Reiff S.B."/>
            <person name="Swart E.C."/>
            <person name="Gosai S."/>
            <person name="Prabakaran S."/>
            <person name="Witkowska E."/>
            <person name="Larue G.E."/>
            <person name="Fisher S."/>
            <person name="Freeman R.M."/>
            <person name="Gunawardena J."/>
            <person name="Chu W."/>
            <person name="Stover N.A."/>
            <person name="Gregory B.D."/>
            <person name="Nowacki M."/>
            <person name="Derisi J."/>
            <person name="Roy S.W."/>
            <person name="Marshall W.F."/>
            <person name="Sood P."/>
        </authorList>
    </citation>
    <scope>NUCLEOTIDE SEQUENCE [LARGE SCALE GENOMIC DNA]</scope>
    <source>
        <strain evidence="1">WM001</strain>
    </source>
</reference>
<evidence type="ECO:0000313" key="1">
    <source>
        <dbReference type="EMBL" id="OMJ90505.1"/>
    </source>
</evidence>
<comment type="caution">
    <text evidence="1">The sequence shown here is derived from an EMBL/GenBank/DDBJ whole genome shotgun (WGS) entry which is preliminary data.</text>
</comment>
<accession>A0A1R2CNG1</accession>
<proteinExistence type="predicted"/>
<gene>
    <name evidence="1" type="ORF">SteCoe_7092</name>
</gene>
<organism evidence="1 2">
    <name type="scientific">Stentor coeruleus</name>
    <dbReference type="NCBI Taxonomy" id="5963"/>
    <lineage>
        <taxon>Eukaryota</taxon>
        <taxon>Sar</taxon>
        <taxon>Alveolata</taxon>
        <taxon>Ciliophora</taxon>
        <taxon>Postciliodesmatophora</taxon>
        <taxon>Heterotrichea</taxon>
        <taxon>Heterotrichida</taxon>
        <taxon>Stentoridae</taxon>
        <taxon>Stentor</taxon>
    </lineage>
</organism>
<protein>
    <submittedName>
        <fullName evidence="1">Uncharacterized protein</fullName>
    </submittedName>
</protein>